<dbReference type="PANTHER" id="PTHR30337:SF7">
    <property type="entry name" value="PHOSPHOESTERASE"/>
    <property type="match status" value="1"/>
</dbReference>
<name>A0A9X3BAL4_9HYPH</name>
<dbReference type="PANTHER" id="PTHR30337">
    <property type="entry name" value="COMPONENT OF ATP-DEPENDENT DSDNA EXONUCLEASE"/>
    <property type="match status" value="1"/>
</dbReference>
<proteinExistence type="predicted"/>
<reference evidence="3" key="1">
    <citation type="submission" date="2022-08" db="EMBL/GenBank/DDBJ databases">
        <title>Chelativorans sichuanense sp. nov., a paraffin oil-degrading bacterium isolated from a mixture of oil-based drill cuttings and paddy soil.</title>
        <authorList>
            <person name="Yu J."/>
            <person name="Liu H."/>
            <person name="Chen Q."/>
        </authorList>
    </citation>
    <scope>NUCLEOTIDE SEQUENCE</scope>
    <source>
        <strain evidence="3">SCAU 2101</strain>
    </source>
</reference>
<keyword evidence="4" id="KW-1185">Reference proteome</keyword>
<organism evidence="3 4">
    <name type="scientific">Chelativorans petroleitrophicus</name>
    <dbReference type="NCBI Taxonomy" id="2975484"/>
    <lineage>
        <taxon>Bacteria</taxon>
        <taxon>Pseudomonadati</taxon>
        <taxon>Pseudomonadota</taxon>
        <taxon>Alphaproteobacteria</taxon>
        <taxon>Hyphomicrobiales</taxon>
        <taxon>Phyllobacteriaceae</taxon>
        <taxon>Chelativorans</taxon>
    </lineage>
</organism>
<evidence type="ECO:0000313" key="3">
    <source>
        <dbReference type="EMBL" id="MCT8992211.1"/>
    </source>
</evidence>
<gene>
    <name evidence="3" type="ORF">NYR54_18315</name>
</gene>
<dbReference type="InterPro" id="IPR004843">
    <property type="entry name" value="Calcineurin-like_PHP"/>
</dbReference>
<dbReference type="InterPro" id="IPR014576">
    <property type="entry name" value="Pesterase_YhaO"/>
</dbReference>
<dbReference type="AlphaFoldDB" id="A0A9X3BAL4"/>
<dbReference type="RefSeq" id="WP_261517163.1">
    <property type="nucleotide sequence ID" value="NZ_JAODNV010000030.1"/>
</dbReference>
<accession>A0A9X3BAL4</accession>
<evidence type="ECO:0000259" key="2">
    <source>
        <dbReference type="Pfam" id="PF00149"/>
    </source>
</evidence>
<comment type="caution">
    <text evidence="3">The sequence shown here is derived from an EMBL/GenBank/DDBJ whole genome shotgun (WGS) entry which is preliminary data.</text>
</comment>
<dbReference type="InterPro" id="IPR029052">
    <property type="entry name" value="Metallo-depent_PP-like"/>
</dbReference>
<keyword evidence="3" id="KW-0540">Nuclease</keyword>
<dbReference type="Proteomes" id="UP001149009">
    <property type="component" value="Unassembled WGS sequence"/>
</dbReference>
<evidence type="ECO:0000313" key="4">
    <source>
        <dbReference type="Proteomes" id="UP001149009"/>
    </source>
</evidence>
<dbReference type="InterPro" id="IPR050535">
    <property type="entry name" value="DNA_Repair-Maintenance_Comp"/>
</dbReference>
<dbReference type="EMBL" id="JAODNV010000030">
    <property type="protein sequence ID" value="MCT8992211.1"/>
    <property type="molecule type" value="Genomic_DNA"/>
</dbReference>
<dbReference type="Gene3D" id="3.60.21.10">
    <property type="match status" value="1"/>
</dbReference>
<dbReference type="PIRSF" id="PIRSF033091">
    <property type="entry name" value="Pesterase_YhaO"/>
    <property type="match status" value="1"/>
</dbReference>
<protein>
    <submittedName>
        <fullName evidence="3">DNA repair exonuclease</fullName>
    </submittedName>
</protein>
<dbReference type="Pfam" id="PF00149">
    <property type="entry name" value="Metallophos"/>
    <property type="match status" value="1"/>
</dbReference>
<dbReference type="GO" id="GO:0004527">
    <property type="term" value="F:exonuclease activity"/>
    <property type="evidence" value="ECO:0007669"/>
    <property type="project" value="UniProtKB-KW"/>
</dbReference>
<feature type="domain" description="Calcineurin-like phosphoesterase" evidence="2">
    <location>
        <begin position="4"/>
        <end position="201"/>
    </location>
</feature>
<keyword evidence="1" id="KW-0378">Hydrolase</keyword>
<dbReference type="CDD" id="cd00840">
    <property type="entry name" value="MPP_Mre11_N"/>
    <property type="match status" value="1"/>
</dbReference>
<dbReference type="SUPFAM" id="SSF56300">
    <property type="entry name" value="Metallo-dependent phosphatases"/>
    <property type="match status" value="1"/>
</dbReference>
<evidence type="ECO:0000256" key="1">
    <source>
        <dbReference type="ARBA" id="ARBA00022801"/>
    </source>
</evidence>
<keyword evidence="3" id="KW-0269">Exonuclease</keyword>
<sequence>MAYRFVHAADIHLDSPLRSLALRNPELAEMIGNATRQAFVRIVDLCLREAVDALLLAGDLYDGEQTSMKTAHFLAEQFRRLHEADILVFIIRGNHDAVSQITKELSFPDTVKVFEKWSEAIHVERMPTDFPVVIHGLSFAEPHAPESLVEKYQPAVEGAFNIGILHTSLTGSSGHNPYAPCTLADLQTTGFQYWALGHIHKRSVYEGNCTVVMPGMPQGRDINESGIKSVSLVTVADDMSIQIVERPTSVAQFERVEVDANGIDKWPALAKEIGRALELAREAAASDHLVARVRLTGASSLAWRMLRDIDLLKAEADERASLVGRCWVEKLDVQSRSPTDTNCASGDPLLELRRLISEEVAGSEAFKTAALEAAEELRGHLPAECRDVLGQDETELRAIVEELVAEGADHVIARLHADTEGEIA</sequence>
<dbReference type="InterPro" id="IPR041796">
    <property type="entry name" value="Mre11_N"/>
</dbReference>